<reference evidence="4 5" key="1">
    <citation type="submission" date="2016-04" db="EMBL/GenBank/DDBJ databases">
        <title>A degradative enzymes factory behind the ericoid mycorrhizal symbiosis.</title>
        <authorList>
            <consortium name="DOE Joint Genome Institute"/>
            <person name="Martino E."/>
            <person name="Morin E."/>
            <person name="Grelet G."/>
            <person name="Kuo A."/>
            <person name="Kohler A."/>
            <person name="Daghino S."/>
            <person name="Barry K."/>
            <person name="Choi C."/>
            <person name="Cichocki N."/>
            <person name="Clum A."/>
            <person name="Copeland A."/>
            <person name="Hainaut M."/>
            <person name="Haridas S."/>
            <person name="Labutti K."/>
            <person name="Lindquist E."/>
            <person name="Lipzen A."/>
            <person name="Khouja H.-R."/>
            <person name="Murat C."/>
            <person name="Ohm R."/>
            <person name="Olson A."/>
            <person name="Spatafora J."/>
            <person name="Veneault-Fourrey C."/>
            <person name="Henrissat B."/>
            <person name="Grigoriev I."/>
            <person name="Martin F."/>
            <person name="Perotto S."/>
        </authorList>
    </citation>
    <scope>NUCLEOTIDE SEQUENCE [LARGE SCALE GENOMIC DNA]</scope>
    <source>
        <strain evidence="4 5">F</strain>
    </source>
</reference>
<dbReference type="PIRSF" id="PIRSF005539">
    <property type="entry name" value="Pept_S33_TRI_F1"/>
    <property type="match status" value="1"/>
</dbReference>
<evidence type="ECO:0000313" key="4">
    <source>
        <dbReference type="EMBL" id="PMD38135.1"/>
    </source>
</evidence>
<keyword evidence="2" id="KW-0378">Hydrolase</keyword>
<evidence type="ECO:0000259" key="3">
    <source>
        <dbReference type="Pfam" id="PF00561"/>
    </source>
</evidence>
<dbReference type="SUPFAM" id="SSF53474">
    <property type="entry name" value="alpha/beta-Hydrolases"/>
    <property type="match status" value="1"/>
</dbReference>
<dbReference type="Pfam" id="PF00561">
    <property type="entry name" value="Abhydrolase_1"/>
    <property type="match status" value="1"/>
</dbReference>
<dbReference type="PANTHER" id="PTHR43194:SF2">
    <property type="entry name" value="PEROXISOMAL MEMBRANE PROTEIN LPX1"/>
    <property type="match status" value="1"/>
</dbReference>
<comment type="similarity">
    <text evidence="1">Belongs to the peptidase S33 family.</text>
</comment>
<keyword evidence="5" id="KW-1185">Reference proteome</keyword>
<evidence type="ECO:0000313" key="5">
    <source>
        <dbReference type="Proteomes" id="UP000235786"/>
    </source>
</evidence>
<evidence type="ECO:0000256" key="2">
    <source>
        <dbReference type="ARBA" id="ARBA00022801"/>
    </source>
</evidence>
<protein>
    <submittedName>
        <fullName evidence="4">Proline-specific peptidase</fullName>
    </submittedName>
</protein>
<dbReference type="OrthoDB" id="190201at2759"/>
<dbReference type="InterPro" id="IPR002410">
    <property type="entry name" value="Peptidase_S33"/>
</dbReference>
<dbReference type="GO" id="GO:0008233">
    <property type="term" value="F:peptidase activity"/>
    <property type="evidence" value="ECO:0007669"/>
    <property type="project" value="InterPro"/>
</dbReference>
<dbReference type="AlphaFoldDB" id="A0A2J6RHZ0"/>
<organism evidence="4 5">
    <name type="scientific">Hyaloscypha variabilis (strain UAMH 11265 / GT02V1 / F)</name>
    <name type="common">Meliniomyces variabilis</name>
    <dbReference type="NCBI Taxonomy" id="1149755"/>
    <lineage>
        <taxon>Eukaryota</taxon>
        <taxon>Fungi</taxon>
        <taxon>Dikarya</taxon>
        <taxon>Ascomycota</taxon>
        <taxon>Pezizomycotina</taxon>
        <taxon>Leotiomycetes</taxon>
        <taxon>Helotiales</taxon>
        <taxon>Hyaloscyphaceae</taxon>
        <taxon>Hyaloscypha</taxon>
        <taxon>Hyaloscypha variabilis</taxon>
    </lineage>
</organism>
<evidence type="ECO:0000256" key="1">
    <source>
        <dbReference type="ARBA" id="ARBA00010088"/>
    </source>
</evidence>
<proteinExistence type="inferred from homology"/>
<dbReference type="GO" id="GO:0006508">
    <property type="term" value="P:proteolysis"/>
    <property type="evidence" value="ECO:0007669"/>
    <property type="project" value="InterPro"/>
</dbReference>
<dbReference type="STRING" id="1149755.A0A2J6RHZ0"/>
<gene>
    <name evidence="4" type="ORF">L207DRAFT_431758</name>
</gene>
<dbReference type="InterPro" id="IPR005945">
    <property type="entry name" value="Pro_imino_pep"/>
</dbReference>
<name>A0A2J6RHZ0_HYAVF</name>
<feature type="domain" description="AB hydrolase-1" evidence="3">
    <location>
        <begin position="37"/>
        <end position="158"/>
    </location>
</feature>
<dbReference type="InterPro" id="IPR000073">
    <property type="entry name" value="AB_hydrolase_1"/>
</dbReference>
<dbReference type="PANTHER" id="PTHR43194">
    <property type="entry name" value="HYDROLASE ALPHA/BETA FOLD FAMILY"/>
    <property type="match status" value="1"/>
</dbReference>
<dbReference type="InterPro" id="IPR050228">
    <property type="entry name" value="Carboxylesterase_BioH"/>
</dbReference>
<sequence length="305" mass="34148">MAPTIKEGTVSFEVPSAGKPCETWYKIVGDLSSNITPLVTIHGGPGMSHDYMLQLSDLNELYGIPVIFYDQIGCARSTHLREKHGDESFWVEQLFYDELNNLISKLGLVEKGYDVLGHSWGGMVGSTWAGTKPKGLRKLIISNSPATYSGWTDAYSRYLEEMDEPEKSIIKKAEETEKWGGEELEAAMMVFMKKHSTTSMPPEFFKSFDFVKEDTTVSDTMSGPSEFVVRGGLRNWTAAEKCKSIDVPTLVINGVNEGADDAAIKPFLDGIKGVKWVKFEDSTHMPLYEEKELYLKTVGEWLLEK</sequence>
<dbReference type="NCBIfam" id="TIGR01250">
    <property type="entry name" value="pro_imino_pep_2"/>
    <property type="match status" value="1"/>
</dbReference>
<dbReference type="PRINTS" id="PR00793">
    <property type="entry name" value="PROAMNOPTASE"/>
</dbReference>
<dbReference type="EMBL" id="KZ613948">
    <property type="protein sequence ID" value="PMD38135.1"/>
    <property type="molecule type" value="Genomic_DNA"/>
</dbReference>
<dbReference type="InterPro" id="IPR029058">
    <property type="entry name" value="AB_hydrolase_fold"/>
</dbReference>
<dbReference type="Gene3D" id="3.40.50.1820">
    <property type="entry name" value="alpha/beta hydrolase"/>
    <property type="match status" value="1"/>
</dbReference>
<accession>A0A2J6RHZ0</accession>
<dbReference type="Proteomes" id="UP000235786">
    <property type="component" value="Unassembled WGS sequence"/>
</dbReference>